<organism evidence="2 3">
    <name type="scientific">Rhizobium oryziradicis</name>
    <dbReference type="NCBI Taxonomy" id="1867956"/>
    <lineage>
        <taxon>Bacteria</taxon>
        <taxon>Pseudomonadati</taxon>
        <taxon>Pseudomonadota</taxon>
        <taxon>Alphaproteobacteria</taxon>
        <taxon>Hyphomicrobiales</taxon>
        <taxon>Rhizobiaceae</taxon>
        <taxon>Rhizobium/Agrobacterium group</taxon>
        <taxon>Rhizobium</taxon>
    </lineage>
</organism>
<feature type="compositionally biased region" description="Polar residues" evidence="1">
    <location>
        <begin position="131"/>
        <end position="146"/>
    </location>
</feature>
<dbReference type="Proteomes" id="UP000186894">
    <property type="component" value="Unassembled WGS sequence"/>
</dbReference>
<dbReference type="RefSeq" id="WP_075638949.1">
    <property type="nucleotide sequence ID" value="NZ_MKIM01000025.1"/>
</dbReference>
<dbReference type="AlphaFoldDB" id="A0A1Q8ZSI0"/>
<accession>A0A1Q8ZSI0</accession>
<feature type="region of interest" description="Disordered" evidence="1">
    <location>
        <begin position="68"/>
        <end position="181"/>
    </location>
</feature>
<feature type="compositionally biased region" description="Polar residues" evidence="1">
    <location>
        <begin position="97"/>
        <end position="107"/>
    </location>
</feature>
<feature type="compositionally biased region" description="Basic and acidic residues" evidence="1">
    <location>
        <begin position="148"/>
        <end position="169"/>
    </location>
</feature>
<feature type="compositionally biased region" description="Basic and acidic residues" evidence="1">
    <location>
        <begin position="118"/>
        <end position="129"/>
    </location>
</feature>
<keyword evidence="3" id="KW-1185">Reference proteome</keyword>
<dbReference type="STRING" id="1867956.BJF95_16855"/>
<evidence type="ECO:0000313" key="2">
    <source>
        <dbReference type="EMBL" id="OLP45035.1"/>
    </source>
</evidence>
<reference evidence="2 3" key="1">
    <citation type="submission" date="2016-09" db="EMBL/GenBank/DDBJ databases">
        <title>Rhizobium oryziradicis sp. nov., isolated from the root of rice.</title>
        <authorList>
            <person name="Zhao J."/>
            <person name="Zhang X."/>
        </authorList>
    </citation>
    <scope>NUCLEOTIDE SEQUENCE [LARGE SCALE GENOMIC DNA]</scope>
    <source>
        <strain evidence="2 3">N19</strain>
    </source>
</reference>
<evidence type="ECO:0000313" key="3">
    <source>
        <dbReference type="Proteomes" id="UP000186894"/>
    </source>
</evidence>
<feature type="compositionally biased region" description="Basic and acidic residues" evidence="1">
    <location>
        <begin position="1"/>
        <end position="16"/>
    </location>
</feature>
<proteinExistence type="predicted"/>
<protein>
    <submittedName>
        <fullName evidence="2">Uncharacterized protein</fullName>
    </submittedName>
</protein>
<feature type="region of interest" description="Disordered" evidence="1">
    <location>
        <begin position="1"/>
        <end position="21"/>
    </location>
</feature>
<comment type="caution">
    <text evidence="2">The sequence shown here is derived from an EMBL/GenBank/DDBJ whole genome shotgun (WGS) entry which is preliminary data.</text>
</comment>
<evidence type="ECO:0000256" key="1">
    <source>
        <dbReference type="SAM" id="MobiDB-lite"/>
    </source>
</evidence>
<gene>
    <name evidence="2" type="ORF">BJF95_16855</name>
</gene>
<dbReference type="OrthoDB" id="7851835at2"/>
<dbReference type="EMBL" id="MKIM01000025">
    <property type="protein sequence ID" value="OLP45035.1"/>
    <property type="molecule type" value="Genomic_DNA"/>
</dbReference>
<name>A0A1Q8ZSI0_9HYPH</name>
<sequence>MAESQQDRSSEDKKVSQESVWRVPMLPPVEQRDAVREEWLRRLHWKDIDASVADDGGISSLWGMRSRDEANSMPWSPVIPPSQGNLGPLLGKPAQKGATSIMLSQQGHADHLFVTTDNEAKQTAKEGEQRPPNQTIKTEQSGSATQAPKEEEKSPWKFGSEAEFKRETNQESVKFGGDSGKTLRQAAGESLGESAKKFEKKYPKLDEIGVSGEYTAWDKSGEVKKIEGKNGFADGNLRVFYGDTKGSAKGTISAGGAKGEASAGAEIGMLKGEGNLGDKKSLLAGKAEGRAVAADAKAKVAGEIKFKEVEATVSGSLGASAVLLDGEVGGEIRITPRRIWNGVIVSGVNTGASWLGYGKQLENIDGWDWGIMLGGSVGGTVGLAAEAEASAGISKRDRKAGVETKIKLAPGLGGSVKGKAGLVW</sequence>